<dbReference type="Pfam" id="PF20684">
    <property type="entry name" value="Fung_rhodopsin"/>
    <property type="match status" value="1"/>
</dbReference>
<keyword evidence="3 6" id="KW-1133">Transmembrane helix</keyword>
<comment type="subcellular location">
    <subcellularLocation>
        <location evidence="1">Membrane</location>
        <topology evidence="1">Multi-pass membrane protein</topology>
    </subcellularLocation>
</comment>
<feature type="transmembrane region" description="Helical" evidence="6">
    <location>
        <begin position="128"/>
        <end position="148"/>
    </location>
</feature>
<feature type="transmembrane region" description="Helical" evidence="6">
    <location>
        <begin position="47"/>
        <end position="72"/>
    </location>
</feature>
<feature type="domain" description="Rhodopsin" evidence="7">
    <location>
        <begin position="31"/>
        <end position="273"/>
    </location>
</feature>
<keyword evidence="2 6" id="KW-0812">Transmembrane</keyword>
<evidence type="ECO:0000256" key="6">
    <source>
        <dbReference type="SAM" id="Phobius"/>
    </source>
</evidence>
<evidence type="ECO:0000256" key="5">
    <source>
        <dbReference type="ARBA" id="ARBA00038359"/>
    </source>
</evidence>
<gene>
    <name evidence="8" type="ORF">JMJ35_010010</name>
</gene>
<dbReference type="PANTHER" id="PTHR33048:SF47">
    <property type="entry name" value="INTEGRAL MEMBRANE PROTEIN-RELATED"/>
    <property type="match status" value="1"/>
</dbReference>
<protein>
    <recommendedName>
        <fullName evidence="7">Rhodopsin domain-containing protein</fullName>
    </recommendedName>
</protein>
<feature type="transmembrane region" description="Helical" evidence="6">
    <location>
        <begin position="209"/>
        <end position="230"/>
    </location>
</feature>
<feature type="transmembrane region" description="Helical" evidence="6">
    <location>
        <begin position="92"/>
        <end position="116"/>
    </location>
</feature>
<feature type="transmembrane region" description="Helical" evidence="6">
    <location>
        <begin position="12"/>
        <end position="35"/>
    </location>
</feature>
<evidence type="ECO:0000256" key="2">
    <source>
        <dbReference type="ARBA" id="ARBA00022692"/>
    </source>
</evidence>
<feature type="transmembrane region" description="Helical" evidence="6">
    <location>
        <begin position="250"/>
        <end position="272"/>
    </location>
</feature>
<dbReference type="PANTHER" id="PTHR33048">
    <property type="entry name" value="PTH11-LIKE INTEGRAL MEMBRANE PROTEIN (AFU_ORTHOLOGUE AFUA_5G11245)"/>
    <property type="match status" value="1"/>
</dbReference>
<evidence type="ECO:0000313" key="8">
    <source>
        <dbReference type="EMBL" id="KAK0507487.1"/>
    </source>
</evidence>
<evidence type="ECO:0000256" key="3">
    <source>
        <dbReference type="ARBA" id="ARBA00022989"/>
    </source>
</evidence>
<dbReference type="EMBL" id="JAFEKC020000023">
    <property type="protein sequence ID" value="KAK0507487.1"/>
    <property type="molecule type" value="Genomic_DNA"/>
</dbReference>
<organism evidence="8 9">
    <name type="scientific">Cladonia borealis</name>
    <dbReference type="NCBI Taxonomy" id="184061"/>
    <lineage>
        <taxon>Eukaryota</taxon>
        <taxon>Fungi</taxon>
        <taxon>Dikarya</taxon>
        <taxon>Ascomycota</taxon>
        <taxon>Pezizomycotina</taxon>
        <taxon>Lecanoromycetes</taxon>
        <taxon>OSLEUM clade</taxon>
        <taxon>Lecanoromycetidae</taxon>
        <taxon>Lecanorales</taxon>
        <taxon>Lecanorineae</taxon>
        <taxon>Cladoniaceae</taxon>
        <taxon>Cladonia</taxon>
    </lineage>
</organism>
<evidence type="ECO:0000256" key="4">
    <source>
        <dbReference type="ARBA" id="ARBA00023136"/>
    </source>
</evidence>
<reference evidence="8" key="1">
    <citation type="submission" date="2023-03" db="EMBL/GenBank/DDBJ databases">
        <title>Complete genome of Cladonia borealis.</title>
        <authorList>
            <person name="Park H."/>
        </authorList>
    </citation>
    <scope>NUCLEOTIDE SEQUENCE</scope>
    <source>
        <strain evidence="8">ANT050790</strain>
    </source>
</reference>
<sequence length="378" mass="41037">MSQLIGRQNKGHAFLAVALLFTILASVFVFLRVYVRIWVKPAFGWDDGMIILAMLLAIVSTSFNVPEVIAGYGKHLLYLSPGDVIEVLKWNYLATPLLLFSLAASKISICLFLLRALAQTRVRFRRSFPFGIIILLTAMAIACAGYALGQCQPVRKLWNPATPGQCKDRSIFVKLAYANGALNAFGDFALALFPISFIKDLHLQFHRKVILILLMCCGVVCGSLAIARTILTGDLTAQSDITYDSVESSLLAVIEENVSIIVACVPTLGAIFRSMNDKIPTLGAIFRSISDKVKSLTPTHYPTEGGYLAREDQQGGDPISLRAIANPPRAVLQYGCSAAASATTPYKSSHGGYGSDIDLVQGIEKSTRFEVLSSNSHV</sequence>
<dbReference type="GO" id="GO:0016020">
    <property type="term" value="C:membrane"/>
    <property type="evidence" value="ECO:0007669"/>
    <property type="project" value="UniProtKB-SubCell"/>
</dbReference>
<dbReference type="InterPro" id="IPR052337">
    <property type="entry name" value="SAT4-like"/>
</dbReference>
<dbReference type="AlphaFoldDB" id="A0AA39QQW2"/>
<proteinExistence type="inferred from homology"/>
<evidence type="ECO:0000259" key="7">
    <source>
        <dbReference type="Pfam" id="PF20684"/>
    </source>
</evidence>
<keyword evidence="4 6" id="KW-0472">Membrane</keyword>
<comment type="caution">
    <text evidence="8">The sequence shown here is derived from an EMBL/GenBank/DDBJ whole genome shotgun (WGS) entry which is preliminary data.</text>
</comment>
<comment type="similarity">
    <text evidence="5">Belongs to the SAT4 family.</text>
</comment>
<dbReference type="Proteomes" id="UP001166286">
    <property type="component" value="Unassembled WGS sequence"/>
</dbReference>
<name>A0AA39QQW2_9LECA</name>
<dbReference type="InterPro" id="IPR049326">
    <property type="entry name" value="Rhodopsin_dom_fungi"/>
</dbReference>
<feature type="transmembrane region" description="Helical" evidence="6">
    <location>
        <begin position="177"/>
        <end position="197"/>
    </location>
</feature>
<keyword evidence="9" id="KW-1185">Reference proteome</keyword>
<evidence type="ECO:0000313" key="9">
    <source>
        <dbReference type="Proteomes" id="UP001166286"/>
    </source>
</evidence>
<evidence type="ECO:0000256" key="1">
    <source>
        <dbReference type="ARBA" id="ARBA00004141"/>
    </source>
</evidence>
<accession>A0AA39QQW2</accession>